<keyword evidence="4" id="KW-1185">Reference proteome</keyword>
<dbReference type="SUPFAM" id="SSF51126">
    <property type="entry name" value="Pectin lyase-like"/>
    <property type="match status" value="1"/>
</dbReference>
<dbReference type="SMART" id="SM00710">
    <property type="entry name" value="PbH1"/>
    <property type="match status" value="7"/>
</dbReference>
<feature type="chain" id="PRO_5038349657" description="Carbohydrate-binding/sugar hydrolysis domain-containing protein" evidence="1">
    <location>
        <begin position="30"/>
        <end position="469"/>
    </location>
</feature>
<proteinExistence type="predicted"/>
<dbReference type="InterPro" id="IPR022441">
    <property type="entry name" value="Para_beta_helix_rpt-2"/>
</dbReference>
<name>A0A4S4BIG7_9BACL</name>
<dbReference type="InterPro" id="IPR011050">
    <property type="entry name" value="Pectin_lyase_fold/virulence"/>
</dbReference>
<dbReference type="InterPro" id="IPR007742">
    <property type="entry name" value="NosD_dom"/>
</dbReference>
<accession>A0A4S4BIG7</accession>
<dbReference type="OrthoDB" id="159063at2"/>
<dbReference type="InterPro" id="IPR012334">
    <property type="entry name" value="Pectin_lyas_fold"/>
</dbReference>
<dbReference type="InterPro" id="IPR006633">
    <property type="entry name" value="Carb-bd_sugar_hydrolysis-dom"/>
</dbReference>
<protein>
    <recommendedName>
        <fullName evidence="2">Carbohydrate-binding/sugar hydrolysis domain-containing protein</fullName>
    </recommendedName>
</protein>
<dbReference type="Gene3D" id="2.160.20.10">
    <property type="entry name" value="Single-stranded right-handed beta-helix, Pectin lyase-like"/>
    <property type="match status" value="2"/>
</dbReference>
<evidence type="ECO:0000256" key="1">
    <source>
        <dbReference type="SAM" id="SignalP"/>
    </source>
</evidence>
<evidence type="ECO:0000259" key="2">
    <source>
        <dbReference type="SMART" id="SM00722"/>
    </source>
</evidence>
<dbReference type="AlphaFoldDB" id="A0A4S4BIG7"/>
<sequence>MHGMGKVRRGGVVASTMVLLLLAASNWPAGGFAEVRADGSAAATTADSDYGKDRVQDLQPLIDRTPSGGTLTLERGRVYAGPATIDKPITLASAGQSTLTNPGDEPALVLKADGIVIRDLIIRDSGTDPKKPSVLVQSDRNRIEGIDLVTQGGGIYLREANDNELRNNRIQGAGAGKRSEAFSKRGNGIDLFGSSRNVIEGNTIIHVHDGIYVESSNETRVSGNTAIDSRYGFHFMFSGKPELVDNVGEGNVTGGMVMGVEGAVVEGNRFDKQTENVNSQGILLYDVHNSRIDRNRVEGNRVGVYIENSTGNSLADNEVSRNFIGMQMIGASGNAFKDSVFAANVIQAQATESDDNTLSGNYWDDFGGLDENGDGFSELRYEIDPFFLQATEDIDAFQIFFQSPGLPFLAEVFRTDTSKWLKDLKPRIEPPSWYEEPGGSEGRGTTLRLGLALLAASAMTIYRWGYRKS</sequence>
<dbReference type="EMBL" id="SSOB01000049">
    <property type="protein sequence ID" value="THF73779.1"/>
    <property type="molecule type" value="Genomic_DNA"/>
</dbReference>
<feature type="domain" description="Carbohydrate-binding/sugar hydrolysis" evidence="2">
    <location>
        <begin position="66"/>
        <end position="227"/>
    </location>
</feature>
<keyword evidence="1" id="KW-0732">Signal</keyword>
<evidence type="ECO:0000313" key="3">
    <source>
        <dbReference type="EMBL" id="THF73779.1"/>
    </source>
</evidence>
<dbReference type="SMART" id="SM00722">
    <property type="entry name" value="CASH"/>
    <property type="match status" value="1"/>
</dbReference>
<organism evidence="3 4">
    <name type="scientific">Cohnella fermenti</name>
    <dbReference type="NCBI Taxonomy" id="2565925"/>
    <lineage>
        <taxon>Bacteria</taxon>
        <taxon>Bacillati</taxon>
        <taxon>Bacillota</taxon>
        <taxon>Bacilli</taxon>
        <taxon>Bacillales</taxon>
        <taxon>Paenibacillaceae</taxon>
        <taxon>Cohnella</taxon>
    </lineage>
</organism>
<gene>
    <name evidence="3" type="ORF">E6C55_27700</name>
</gene>
<evidence type="ECO:0000313" key="4">
    <source>
        <dbReference type="Proteomes" id="UP000310636"/>
    </source>
</evidence>
<comment type="caution">
    <text evidence="3">The sequence shown here is derived from an EMBL/GenBank/DDBJ whole genome shotgun (WGS) entry which is preliminary data.</text>
</comment>
<dbReference type="InterPro" id="IPR006626">
    <property type="entry name" value="PbH1"/>
</dbReference>
<dbReference type="Proteomes" id="UP000310636">
    <property type="component" value="Unassembled WGS sequence"/>
</dbReference>
<dbReference type="Pfam" id="PF05048">
    <property type="entry name" value="NosD"/>
    <property type="match status" value="1"/>
</dbReference>
<reference evidence="3 4" key="1">
    <citation type="submission" date="2019-04" db="EMBL/GenBank/DDBJ databases">
        <title>Cohnella sp. nov. isolated from preserved vegetables.</title>
        <authorList>
            <person name="Lin S.-Y."/>
            <person name="Hung M.-H."/>
            <person name="Young C.-C."/>
        </authorList>
    </citation>
    <scope>NUCLEOTIDE SEQUENCE [LARGE SCALE GENOMIC DNA]</scope>
    <source>
        <strain evidence="3 4">CC-MHH1044</strain>
    </source>
</reference>
<feature type="signal peptide" evidence="1">
    <location>
        <begin position="1"/>
        <end position="29"/>
    </location>
</feature>
<dbReference type="NCBIfam" id="TIGR03804">
    <property type="entry name" value="para_beta_helix"/>
    <property type="match status" value="2"/>
</dbReference>